<dbReference type="PANTHER" id="PTHR32114">
    <property type="entry name" value="ABC TRANSPORTER ABCH.3"/>
    <property type="match status" value="1"/>
</dbReference>
<feature type="domain" description="Rad50/SbcC-type AAA" evidence="5">
    <location>
        <begin position="6"/>
        <end position="196"/>
    </location>
</feature>
<evidence type="ECO:0000256" key="3">
    <source>
        <dbReference type="ARBA" id="ARBA00013368"/>
    </source>
</evidence>
<comment type="similarity">
    <text evidence="1">Belongs to the SMC family. SbcC subfamily.</text>
</comment>
<dbReference type="InterPro" id="IPR027417">
    <property type="entry name" value="P-loop_NTPase"/>
</dbReference>
<sequence length="998" mass="105580">MRLHLLELEGFGPFRRPQTVDFDALARDGIFLIGGKTGAGKSSILDAVCFALYGGVPRYEEGEKRIRSDHSALDEPTRVRLEFSSGGRRWRVERVPTYERLKRNGRGTTLTPAEARLEEWIDDRWVGRAARPVDVGHELGPILGLNQHQFLQVILLAQGRFAQFLLARNDERQTLLRTLFDSKRFRGYEESLERRRKATLDRLALENRTLLAQLENAERLARVDAGEPGRQHGDPESLGLDERVERVRQAGLKAAHQRELSSAREGTARAAHLAADAAHAGLVAQRSEQIARNEARAALFRLDERSGEITATRAVLAAAEEAEPFRPLIAALDRADAAAREAAAAHADVLARWVAAGESAEDETAVTVRADALIADVGAWKAGQEAEDRLGRLASDRAATASLIAAADDEIAAIHARRAALPALLEGAAAAIAAARVQADAEQNATARLDTARLVRAAAERAEQRRAAVAIAETAAAATGRALTRASAALDDLRDRRFRDHAGELAETLVDGDPCPVCGACEHPAPTARSGEPVTDDDIAAAEAHKAAAVDADAAATNDLRSARDAVAAAAAQAGGLTPEAATAAVAAAEAELAAAVAAAGEHARLLHERSALEAESAALESAHLDLTTARAEAAAALAGVDRSIAEAEQAVRSARGDHESVAARVDAAQRIIRLARELAAATGAVRARGEAVESAAAAWEKALGASRFDSRDEVLDALRDGRDRELLDATVREYDAQRAGVTQNLLALELRMLPEELVDIGASDAALASASDAWRAAVASSAEAAALAQQLDEAVEATDIAHEVIAALTAEAGVIERLANSVAGRAPNTRKMNLETFVLAAELEEIVAAANERLDEMTQGRYRLRHTDAKAARGAASGLGIDVVDAFTGQPRPVQSLSGGETFLASLALALGLAEVVTARAGGIRLDTLFIDEGFGSLDADTLDVAMRTLDELRQGGRVVGVISHVEAMKDQLPAQLTVRTGPHGDSLIDQDLSVTA</sequence>
<proteinExistence type="inferred from homology"/>
<feature type="region of interest" description="Disordered" evidence="4">
    <location>
        <begin position="222"/>
        <end position="242"/>
    </location>
</feature>
<dbReference type="EMBL" id="VYSA01000001">
    <property type="protein sequence ID" value="KAA9111514.1"/>
    <property type="molecule type" value="Genomic_DNA"/>
</dbReference>
<protein>
    <recommendedName>
        <fullName evidence="3">Nuclease SbcCD subunit C</fullName>
    </recommendedName>
</protein>
<gene>
    <name evidence="6" type="ORF">F6B43_08105</name>
</gene>
<evidence type="ECO:0000259" key="5">
    <source>
        <dbReference type="Pfam" id="PF13476"/>
    </source>
</evidence>
<evidence type="ECO:0000256" key="2">
    <source>
        <dbReference type="ARBA" id="ARBA00011322"/>
    </source>
</evidence>
<dbReference type="GO" id="GO:0016887">
    <property type="term" value="F:ATP hydrolysis activity"/>
    <property type="evidence" value="ECO:0007669"/>
    <property type="project" value="InterPro"/>
</dbReference>
<dbReference type="InterPro" id="IPR038729">
    <property type="entry name" value="Rad50/SbcC_AAA"/>
</dbReference>
<dbReference type="AlphaFoldDB" id="A0A5J5J8L2"/>
<dbReference type="Gene3D" id="3.40.50.300">
    <property type="entry name" value="P-loop containing nucleotide triphosphate hydrolases"/>
    <property type="match status" value="2"/>
</dbReference>
<accession>A0A5J5J8L2</accession>
<dbReference type="OrthoDB" id="9795626at2"/>
<evidence type="ECO:0000313" key="7">
    <source>
        <dbReference type="Proteomes" id="UP000325827"/>
    </source>
</evidence>
<dbReference type="RefSeq" id="WP_150448283.1">
    <property type="nucleotide sequence ID" value="NZ_VYSA01000001.1"/>
</dbReference>
<keyword evidence="7" id="KW-1185">Reference proteome</keyword>
<name>A0A5J5J8L2_9MICO</name>
<dbReference type="GO" id="GO:0006302">
    <property type="term" value="P:double-strand break repair"/>
    <property type="evidence" value="ECO:0007669"/>
    <property type="project" value="InterPro"/>
</dbReference>
<dbReference type="Proteomes" id="UP000325827">
    <property type="component" value="Unassembled WGS sequence"/>
</dbReference>
<reference evidence="7" key="1">
    <citation type="submission" date="2019-09" db="EMBL/GenBank/DDBJ databases">
        <title>Mumia zhuanghuii sp. nov. isolated from the intestinal contents of plateau pika (Ochotona curzoniae) in the Qinghai-Tibet plateau of China.</title>
        <authorList>
            <person name="Tian Z."/>
        </authorList>
    </citation>
    <scope>NUCLEOTIDE SEQUENCE [LARGE SCALE GENOMIC DNA]</scope>
    <source>
        <strain evidence="7">JCM 30598</strain>
    </source>
</reference>
<evidence type="ECO:0000256" key="1">
    <source>
        <dbReference type="ARBA" id="ARBA00006930"/>
    </source>
</evidence>
<dbReference type="Pfam" id="PF13558">
    <property type="entry name" value="SbcC_Walker_B"/>
    <property type="match status" value="1"/>
</dbReference>
<evidence type="ECO:0000313" key="6">
    <source>
        <dbReference type="EMBL" id="KAA9111514.1"/>
    </source>
</evidence>
<dbReference type="PANTHER" id="PTHR32114:SF2">
    <property type="entry name" value="ABC TRANSPORTER ABCH.3"/>
    <property type="match status" value="1"/>
</dbReference>
<dbReference type="Pfam" id="PF13476">
    <property type="entry name" value="AAA_23"/>
    <property type="match status" value="1"/>
</dbReference>
<comment type="caution">
    <text evidence="6">The sequence shown here is derived from an EMBL/GenBank/DDBJ whole genome shotgun (WGS) entry which is preliminary data.</text>
</comment>
<dbReference type="SUPFAM" id="SSF52540">
    <property type="entry name" value="P-loop containing nucleoside triphosphate hydrolases"/>
    <property type="match status" value="1"/>
</dbReference>
<evidence type="ECO:0000256" key="4">
    <source>
        <dbReference type="SAM" id="MobiDB-lite"/>
    </source>
</evidence>
<organism evidence="6 7">
    <name type="scientific">Microbacterium rhizomatis</name>
    <dbReference type="NCBI Taxonomy" id="1631477"/>
    <lineage>
        <taxon>Bacteria</taxon>
        <taxon>Bacillati</taxon>
        <taxon>Actinomycetota</taxon>
        <taxon>Actinomycetes</taxon>
        <taxon>Micrococcales</taxon>
        <taxon>Microbacteriaceae</taxon>
        <taxon>Microbacterium</taxon>
    </lineage>
</organism>
<comment type="subunit">
    <text evidence="2">Heterodimer of SbcC and SbcD.</text>
</comment>